<evidence type="ECO:0000259" key="4">
    <source>
        <dbReference type="PROSITE" id="PS50893"/>
    </source>
</evidence>
<dbReference type="AlphaFoldDB" id="A0A1W0E352"/>
<dbReference type="SUPFAM" id="SSF52540">
    <property type="entry name" value="P-loop containing nucleoside triphosphate hydrolases"/>
    <property type="match status" value="1"/>
</dbReference>
<organism evidence="5 6">
    <name type="scientific">Ecytonucleospora hepatopenaei</name>
    <dbReference type="NCBI Taxonomy" id="646526"/>
    <lineage>
        <taxon>Eukaryota</taxon>
        <taxon>Fungi</taxon>
        <taxon>Fungi incertae sedis</taxon>
        <taxon>Microsporidia</taxon>
        <taxon>Enterocytozoonidae</taxon>
        <taxon>Ecytonucleospora</taxon>
    </lineage>
</organism>
<gene>
    <name evidence="5" type="ORF">EHP00_2304</name>
</gene>
<evidence type="ECO:0000313" key="5">
    <source>
        <dbReference type="EMBL" id="OQS53667.1"/>
    </source>
</evidence>
<dbReference type="STRING" id="646526.A0A1W0E352"/>
<keyword evidence="6" id="KW-1185">Reference proteome</keyword>
<dbReference type="InterPro" id="IPR027417">
    <property type="entry name" value="P-loop_NTPase"/>
</dbReference>
<evidence type="ECO:0000313" key="6">
    <source>
        <dbReference type="Proteomes" id="UP000192758"/>
    </source>
</evidence>
<dbReference type="GO" id="GO:0016887">
    <property type="term" value="F:ATP hydrolysis activity"/>
    <property type="evidence" value="ECO:0007669"/>
    <property type="project" value="InterPro"/>
</dbReference>
<dbReference type="InterPro" id="IPR003593">
    <property type="entry name" value="AAA+_ATPase"/>
</dbReference>
<evidence type="ECO:0000256" key="1">
    <source>
        <dbReference type="ARBA" id="ARBA00022741"/>
    </source>
</evidence>
<comment type="similarity">
    <text evidence="3">Belongs to the ABC transporter superfamily. ABCB family. Heavy Metal importer (TC 3.A.1.210) subfamily.</text>
</comment>
<dbReference type="EMBL" id="MNPJ01000026">
    <property type="protein sequence ID" value="OQS53667.1"/>
    <property type="molecule type" value="Genomic_DNA"/>
</dbReference>
<dbReference type="VEuPathDB" id="MicrosporidiaDB:EHP00_2304"/>
<dbReference type="GO" id="GO:0005524">
    <property type="term" value="F:ATP binding"/>
    <property type="evidence" value="ECO:0007669"/>
    <property type="project" value="UniProtKB-KW"/>
</dbReference>
<proteinExistence type="inferred from homology"/>
<evidence type="ECO:0000256" key="3">
    <source>
        <dbReference type="ARBA" id="ARBA00024363"/>
    </source>
</evidence>
<accession>A0A1W0E352</accession>
<dbReference type="InterPro" id="IPR003439">
    <property type="entry name" value="ABC_transporter-like_ATP-bd"/>
</dbReference>
<dbReference type="Gene3D" id="3.40.50.300">
    <property type="entry name" value="P-loop containing nucleotide triphosphate hydrolases"/>
    <property type="match status" value="1"/>
</dbReference>
<dbReference type="PANTHER" id="PTHR24221">
    <property type="entry name" value="ATP-BINDING CASSETTE SUB-FAMILY B"/>
    <property type="match status" value="1"/>
</dbReference>
<dbReference type="SMART" id="SM00382">
    <property type="entry name" value="AAA"/>
    <property type="match status" value="1"/>
</dbReference>
<dbReference type="Proteomes" id="UP000192758">
    <property type="component" value="Unassembled WGS sequence"/>
</dbReference>
<reference evidence="5 6" key="1">
    <citation type="journal article" date="2017" name="Environ. Microbiol.">
        <title>Decay of the glycolytic pathway and adaptation to intranuclear parasitism within Enterocytozoonidae microsporidia.</title>
        <authorList>
            <person name="Wiredu Boakye D."/>
            <person name="Jaroenlak P."/>
            <person name="Prachumwat A."/>
            <person name="Williams T.A."/>
            <person name="Bateman K.S."/>
            <person name="Itsathitphaisarn O."/>
            <person name="Sritunyalucksana K."/>
            <person name="Paszkiewicz K.H."/>
            <person name="Moore K.A."/>
            <person name="Stentiford G.D."/>
            <person name="Williams B.A."/>
        </authorList>
    </citation>
    <scope>NUCLEOTIDE SEQUENCE [LARGE SCALE GENOMIC DNA]</scope>
    <source>
        <strain evidence="5 6">TH1</strain>
    </source>
</reference>
<dbReference type="PANTHER" id="PTHR24221:SF654">
    <property type="entry name" value="ATP-BINDING CASSETTE SUB-FAMILY B MEMBER 6"/>
    <property type="match status" value="1"/>
</dbReference>
<sequence length="256" mass="29647">MVYLYLTQEDTENLLSLNSSCLKNEIVFKNVSYAIKDEINEKECIEIEENPNVIFKDVNFKLKKGEKVALTGKNGSGKSTIMKSLLNIVDFQGSIEIDGISNKTITRRSLYKMITYVPQNTILMNDTILFNIMFFNKEATYEEVESVCKELDIHHIIMRFPKGYHSEVGPDGKNLNGSLRQKIFYARAFLRNSPVYLFDEPDNNLDAGQGIDFIKYVLKSERFREKLVFVITHEMNLVNLFDKKLFLENKKIVLLN</sequence>
<dbReference type="Pfam" id="PF00005">
    <property type="entry name" value="ABC_tran"/>
    <property type="match status" value="1"/>
</dbReference>
<dbReference type="OrthoDB" id="6500128at2759"/>
<keyword evidence="1" id="KW-0547">Nucleotide-binding</keyword>
<protein>
    <submittedName>
        <fullName evidence="5">ABC transporter ATP-binding protein</fullName>
    </submittedName>
</protein>
<keyword evidence="2 5" id="KW-0067">ATP-binding</keyword>
<comment type="caution">
    <text evidence="5">The sequence shown here is derived from an EMBL/GenBank/DDBJ whole genome shotgun (WGS) entry which is preliminary data.</text>
</comment>
<feature type="domain" description="ABC transporter" evidence="4">
    <location>
        <begin position="26"/>
        <end position="255"/>
    </location>
</feature>
<evidence type="ECO:0000256" key="2">
    <source>
        <dbReference type="ARBA" id="ARBA00022840"/>
    </source>
</evidence>
<dbReference type="GO" id="GO:0042626">
    <property type="term" value="F:ATPase-coupled transmembrane transporter activity"/>
    <property type="evidence" value="ECO:0007669"/>
    <property type="project" value="TreeGrafter"/>
</dbReference>
<name>A0A1W0E352_9MICR</name>
<dbReference type="InterPro" id="IPR039421">
    <property type="entry name" value="Type_1_exporter"/>
</dbReference>
<dbReference type="PROSITE" id="PS50893">
    <property type="entry name" value="ABC_TRANSPORTER_2"/>
    <property type="match status" value="1"/>
</dbReference>